<dbReference type="Gene3D" id="1.20.1740.10">
    <property type="entry name" value="Amino acid/polyamine transporter I"/>
    <property type="match status" value="1"/>
</dbReference>
<dbReference type="PROSITE" id="PS00218">
    <property type="entry name" value="AMINO_ACID_PERMEASE_1"/>
    <property type="match status" value="1"/>
</dbReference>
<feature type="transmembrane region" description="Helical" evidence="7">
    <location>
        <begin position="70"/>
        <end position="96"/>
    </location>
</feature>
<gene>
    <name evidence="9" type="ORF">BC936DRAFT_144405</name>
</gene>
<feature type="transmembrane region" description="Helical" evidence="7">
    <location>
        <begin position="360"/>
        <end position="381"/>
    </location>
</feature>
<sequence>MSKFDEKASEAVVDYAESVPTSNEHPAPNKLHRGLKARHIQTIAIGGTIGTGLFLASGKTISTAGPAGALIAYVLIGLLVYCVIMSLGEMAAYIPVPGGFNVYASRFVEPSLGFCVGWVYWANWAVGVAVELTGISLVMQYWITSVNGVVWAVISLAILMAINVFSVKGYGEAEYWFSLVKVLTCIAFIIVGILVDAGVAGDDHIGVRNWQIEGAPFNGGFLGVFQVFITAAFAFNGTEIVGITAGESENPKKAVPKAIKQVFWRILFFYVVSILVIGLVLPYNDPSLLNESSKIATSPFTLVFNRAGAPWADDLINAIILITVLSAGNSGLYSSSRTLMALAEQGHAPKIFTKVNNRGVPLASILGTSAVGCLAFLTSLFSSGQVFNCKLIVLSADFCTSINPPFVRLTNLTSVAGLITWIIIAITHIRFRKAFVAQGRNLSILPYVAPFFPFADWFVIIVSTIVTLGQGYRSFLDPIDPVNIVSAYIGIISALVFYVGHKISTRKSFVPLLEADFDSGRLTPQEEALSVDRDELEAEGKIGARKIFWKVLSALA</sequence>
<dbReference type="Pfam" id="PF00324">
    <property type="entry name" value="AA_permease"/>
    <property type="match status" value="1"/>
</dbReference>
<comment type="subcellular location">
    <subcellularLocation>
        <location evidence="1">Membrane</location>
        <topology evidence="1">Multi-pass membrane protein</topology>
    </subcellularLocation>
</comment>
<feature type="transmembrane region" description="Helical" evidence="7">
    <location>
        <begin position="40"/>
        <end position="58"/>
    </location>
</feature>
<reference evidence="9 10" key="1">
    <citation type="journal article" date="2018" name="New Phytol.">
        <title>Phylogenomics of Endogonaceae and evolution of mycorrhizas within Mucoromycota.</title>
        <authorList>
            <person name="Chang Y."/>
            <person name="Desiro A."/>
            <person name="Na H."/>
            <person name="Sandor L."/>
            <person name="Lipzen A."/>
            <person name="Clum A."/>
            <person name="Barry K."/>
            <person name="Grigoriev I.V."/>
            <person name="Martin F.M."/>
            <person name="Stajich J.E."/>
            <person name="Smith M.E."/>
            <person name="Bonito G."/>
            <person name="Spatafora J.W."/>
        </authorList>
    </citation>
    <scope>NUCLEOTIDE SEQUENCE [LARGE SCALE GENOMIC DNA]</scope>
    <source>
        <strain evidence="9 10">GMNB39</strain>
    </source>
</reference>
<keyword evidence="3 7" id="KW-0812">Transmembrane</keyword>
<keyword evidence="4" id="KW-0029">Amino-acid transport</keyword>
<evidence type="ECO:0000313" key="9">
    <source>
        <dbReference type="EMBL" id="RUP48556.1"/>
    </source>
</evidence>
<feature type="transmembrane region" description="Helical" evidence="7">
    <location>
        <begin position="117"/>
        <end position="143"/>
    </location>
</feature>
<dbReference type="GO" id="GO:0016020">
    <property type="term" value="C:membrane"/>
    <property type="evidence" value="ECO:0007669"/>
    <property type="project" value="UniProtKB-SubCell"/>
</dbReference>
<keyword evidence="10" id="KW-1185">Reference proteome</keyword>
<evidence type="ECO:0000256" key="1">
    <source>
        <dbReference type="ARBA" id="ARBA00004141"/>
    </source>
</evidence>
<feature type="transmembrane region" description="Helical" evidence="7">
    <location>
        <begin position="481"/>
        <end position="499"/>
    </location>
</feature>
<feature type="transmembrane region" description="Helical" evidence="7">
    <location>
        <begin position="444"/>
        <end position="469"/>
    </location>
</feature>
<keyword evidence="6 7" id="KW-0472">Membrane</keyword>
<dbReference type="PANTHER" id="PTHR43341">
    <property type="entry name" value="AMINO ACID PERMEASE"/>
    <property type="match status" value="1"/>
</dbReference>
<dbReference type="GO" id="GO:0015171">
    <property type="term" value="F:amino acid transmembrane transporter activity"/>
    <property type="evidence" value="ECO:0007669"/>
    <property type="project" value="TreeGrafter"/>
</dbReference>
<keyword evidence="5 7" id="KW-1133">Transmembrane helix</keyword>
<dbReference type="OrthoDB" id="3900342at2759"/>
<feature type="transmembrane region" description="Helical" evidence="7">
    <location>
        <begin position="412"/>
        <end position="432"/>
    </location>
</feature>
<feature type="transmembrane region" description="Helical" evidence="7">
    <location>
        <begin position="179"/>
        <end position="200"/>
    </location>
</feature>
<evidence type="ECO:0000256" key="3">
    <source>
        <dbReference type="ARBA" id="ARBA00022692"/>
    </source>
</evidence>
<evidence type="ECO:0000256" key="5">
    <source>
        <dbReference type="ARBA" id="ARBA00022989"/>
    </source>
</evidence>
<evidence type="ECO:0000256" key="7">
    <source>
        <dbReference type="SAM" id="Phobius"/>
    </source>
</evidence>
<dbReference type="PANTHER" id="PTHR43341:SF1">
    <property type="entry name" value="GENERAL AMINO-ACID PERMEASE GAP1"/>
    <property type="match status" value="1"/>
</dbReference>
<protein>
    <submittedName>
        <fullName evidence="9">Amino acid permease/ SLC12A domain-containing protein</fullName>
    </submittedName>
</protein>
<dbReference type="AlphaFoldDB" id="A0A433DCK8"/>
<dbReference type="FunFam" id="1.20.1740.10:FF:000001">
    <property type="entry name" value="Amino acid permease"/>
    <property type="match status" value="1"/>
</dbReference>
<comment type="caution">
    <text evidence="9">The sequence shown here is derived from an EMBL/GenBank/DDBJ whole genome shotgun (WGS) entry which is preliminary data.</text>
</comment>
<feature type="transmembrane region" description="Helical" evidence="7">
    <location>
        <begin position="220"/>
        <end position="241"/>
    </location>
</feature>
<evidence type="ECO:0000256" key="4">
    <source>
        <dbReference type="ARBA" id="ARBA00022970"/>
    </source>
</evidence>
<dbReference type="InterPro" id="IPR004841">
    <property type="entry name" value="AA-permease/SLC12A_dom"/>
</dbReference>
<feature type="transmembrane region" description="Helical" evidence="7">
    <location>
        <begin position="262"/>
        <end position="283"/>
    </location>
</feature>
<evidence type="ECO:0000256" key="2">
    <source>
        <dbReference type="ARBA" id="ARBA00022448"/>
    </source>
</evidence>
<feature type="transmembrane region" description="Helical" evidence="7">
    <location>
        <begin position="149"/>
        <end position="167"/>
    </location>
</feature>
<evidence type="ECO:0000256" key="6">
    <source>
        <dbReference type="ARBA" id="ARBA00023136"/>
    </source>
</evidence>
<dbReference type="InterPro" id="IPR004840">
    <property type="entry name" value="Amino_acid_permease_CS"/>
</dbReference>
<feature type="transmembrane region" description="Helical" evidence="7">
    <location>
        <begin position="315"/>
        <end position="333"/>
    </location>
</feature>
<dbReference type="PIRSF" id="PIRSF006060">
    <property type="entry name" value="AA_transporter"/>
    <property type="match status" value="1"/>
</dbReference>
<evidence type="ECO:0000313" key="10">
    <source>
        <dbReference type="Proteomes" id="UP000268093"/>
    </source>
</evidence>
<dbReference type="Proteomes" id="UP000268093">
    <property type="component" value="Unassembled WGS sequence"/>
</dbReference>
<evidence type="ECO:0000259" key="8">
    <source>
        <dbReference type="Pfam" id="PF00324"/>
    </source>
</evidence>
<accession>A0A433DCK8</accession>
<keyword evidence="2" id="KW-0813">Transport</keyword>
<organism evidence="9 10">
    <name type="scientific">Jimgerdemannia flammicorona</name>
    <dbReference type="NCBI Taxonomy" id="994334"/>
    <lineage>
        <taxon>Eukaryota</taxon>
        <taxon>Fungi</taxon>
        <taxon>Fungi incertae sedis</taxon>
        <taxon>Mucoromycota</taxon>
        <taxon>Mucoromycotina</taxon>
        <taxon>Endogonomycetes</taxon>
        <taxon>Endogonales</taxon>
        <taxon>Endogonaceae</taxon>
        <taxon>Jimgerdemannia</taxon>
    </lineage>
</organism>
<dbReference type="EMBL" id="RBNI01003242">
    <property type="protein sequence ID" value="RUP48556.1"/>
    <property type="molecule type" value="Genomic_DNA"/>
</dbReference>
<name>A0A433DCK8_9FUNG</name>
<feature type="domain" description="Amino acid permease/ SLC12A" evidence="8">
    <location>
        <begin position="39"/>
        <end position="509"/>
    </location>
</feature>
<proteinExistence type="predicted"/>
<dbReference type="InterPro" id="IPR050524">
    <property type="entry name" value="APC_YAT"/>
</dbReference>